<proteinExistence type="predicted"/>
<dbReference type="EMBL" id="CACVBM020001940">
    <property type="protein sequence ID" value="CAA7062563.1"/>
    <property type="molecule type" value="Genomic_DNA"/>
</dbReference>
<reference evidence="3" key="1">
    <citation type="submission" date="2020-01" db="EMBL/GenBank/DDBJ databases">
        <authorList>
            <person name="Mishra B."/>
        </authorList>
    </citation>
    <scope>NUCLEOTIDE SEQUENCE [LARGE SCALE GENOMIC DNA]</scope>
</reference>
<keyword evidence="4" id="KW-1185">Reference proteome</keyword>
<comment type="caution">
    <text evidence="3">The sequence shown here is derived from an EMBL/GenBank/DDBJ whole genome shotgun (WGS) entry which is preliminary data.</text>
</comment>
<dbReference type="InterPro" id="IPR006566">
    <property type="entry name" value="FBD"/>
</dbReference>
<dbReference type="SMART" id="SM00579">
    <property type="entry name" value="FBD"/>
    <property type="match status" value="1"/>
</dbReference>
<keyword evidence="1" id="KW-0812">Transmembrane</keyword>
<keyword evidence="1" id="KW-0472">Membrane</keyword>
<organism evidence="3 4">
    <name type="scientific">Microthlaspi erraticum</name>
    <dbReference type="NCBI Taxonomy" id="1685480"/>
    <lineage>
        <taxon>Eukaryota</taxon>
        <taxon>Viridiplantae</taxon>
        <taxon>Streptophyta</taxon>
        <taxon>Embryophyta</taxon>
        <taxon>Tracheophyta</taxon>
        <taxon>Spermatophyta</taxon>
        <taxon>Magnoliopsida</taxon>
        <taxon>eudicotyledons</taxon>
        <taxon>Gunneridae</taxon>
        <taxon>Pentapetalae</taxon>
        <taxon>rosids</taxon>
        <taxon>malvids</taxon>
        <taxon>Brassicales</taxon>
        <taxon>Brassicaceae</taxon>
        <taxon>Coluteocarpeae</taxon>
        <taxon>Microthlaspi</taxon>
    </lineage>
</organism>
<feature type="transmembrane region" description="Helical" evidence="1">
    <location>
        <begin position="7"/>
        <end position="34"/>
    </location>
</feature>
<evidence type="ECO:0000313" key="3">
    <source>
        <dbReference type="EMBL" id="CAA7062563.1"/>
    </source>
</evidence>
<accession>A0A6D2L765</accession>
<dbReference type="Pfam" id="PF08387">
    <property type="entry name" value="FBD"/>
    <property type="match status" value="1"/>
</dbReference>
<protein>
    <recommendedName>
        <fullName evidence="2">FBD domain-containing protein</fullName>
    </recommendedName>
</protein>
<name>A0A6D2L765_9BRAS</name>
<dbReference type="AlphaFoldDB" id="A0A6D2L765"/>
<evidence type="ECO:0000259" key="2">
    <source>
        <dbReference type="SMART" id="SM00579"/>
    </source>
</evidence>
<feature type="domain" description="FBD" evidence="2">
    <location>
        <begin position="63"/>
        <end position="121"/>
    </location>
</feature>
<dbReference type="Proteomes" id="UP000467841">
    <property type="component" value="Unassembled WGS sequence"/>
</dbReference>
<evidence type="ECO:0000256" key="1">
    <source>
        <dbReference type="SAM" id="Phobius"/>
    </source>
</evidence>
<dbReference type="OrthoDB" id="1105008at2759"/>
<evidence type="ECO:0000313" key="4">
    <source>
        <dbReference type="Proteomes" id="UP000467841"/>
    </source>
</evidence>
<gene>
    <name evidence="3" type="ORF">MERR_LOCUS49799</name>
</gene>
<keyword evidence="1" id="KW-1133">Transmembrane helix</keyword>
<sequence>MPKIVEASLVVVIIIPGRFWVILLESSVSVYVYLQLQRRCILLSHPLPSRPCPCWNEPSSVPECVLSSLETLECIIYEGTEEEKELVAFILRNGSCLKKVTISSNPTDPNRKLEMLKELSI</sequence>